<accession>A0AC60A1D0</accession>
<gene>
    <name evidence="1" type="ORF">MRATA1EN22A_LOCUS25699</name>
</gene>
<dbReference type="EMBL" id="OX596090">
    <property type="protein sequence ID" value="CAN0543605.1"/>
    <property type="molecule type" value="Genomic_DNA"/>
</dbReference>
<protein>
    <submittedName>
        <fullName evidence="1">Uncharacterized protein</fullName>
    </submittedName>
</protein>
<organism evidence="1 2">
    <name type="scientific">Rangifer tarandus platyrhynchus</name>
    <name type="common">Svalbard reindeer</name>
    <dbReference type="NCBI Taxonomy" id="3082113"/>
    <lineage>
        <taxon>Eukaryota</taxon>
        <taxon>Metazoa</taxon>
        <taxon>Chordata</taxon>
        <taxon>Craniata</taxon>
        <taxon>Vertebrata</taxon>
        <taxon>Euteleostomi</taxon>
        <taxon>Mammalia</taxon>
        <taxon>Eutheria</taxon>
        <taxon>Laurasiatheria</taxon>
        <taxon>Artiodactyla</taxon>
        <taxon>Ruminantia</taxon>
        <taxon>Pecora</taxon>
        <taxon>Cervidae</taxon>
        <taxon>Odocoileinae</taxon>
        <taxon>Rangifer</taxon>
    </lineage>
</organism>
<evidence type="ECO:0000313" key="2">
    <source>
        <dbReference type="Proteomes" id="UP001162501"/>
    </source>
</evidence>
<reference evidence="1" key="2">
    <citation type="submission" date="2025-03" db="EMBL/GenBank/DDBJ databases">
        <authorList>
            <consortium name="ELIXIR-Norway"/>
            <consortium name="Elixir Norway"/>
        </authorList>
    </citation>
    <scope>NUCLEOTIDE SEQUENCE</scope>
</reference>
<reference evidence="1" key="1">
    <citation type="submission" date="2023-05" db="EMBL/GenBank/DDBJ databases">
        <authorList>
            <consortium name="ELIXIR-Norway"/>
        </authorList>
    </citation>
    <scope>NUCLEOTIDE SEQUENCE</scope>
</reference>
<sequence>MGVVSYCRLLGVRCFVLEVRSRSGNYVPVNLYQMNVTLCPDQKGQSPKAQLSPSKVPALAKRRRISVGGSFRARYPHPAHLSCLREPGIQLNCPSVSSDRPNGETRSHRL</sequence>
<dbReference type="Proteomes" id="UP001162501">
    <property type="component" value="Chromosome 6"/>
</dbReference>
<evidence type="ECO:0000313" key="1">
    <source>
        <dbReference type="EMBL" id="CAN0543605.1"/>
    </source>
</evidence>
<name>A0AC60A1D0_RANTA</name>
<proteinExistence type="predicted"/>